<keyword evidence="6" id="KW-1185">Reference proteome</keyword>
<reference evidence="5" key="2">
    <citation type="submission" date="2022-08" db="EMBL/GenBank/DDBJ databases">
        <authorList>
            <person name="Dong C."/>
        </authorList>
    </citation>
    <scope>NUCLEOTIDE SEQUENCE</scope>
    <source>
        <strain evidence="5">59MF3M-4</strain>
    </source>
</reference>
<evidence type="ECO:0000313" key="5">
    <source>
        <dbReference type="EMBL" id="MCT7359025.1"/>
    </source>
</evidence>
<comment type="similarity">
    <text evidence="1">Belongs to the methyltransferase superfamily.</text>
</comment>
<dbReference type="SUPFAM" id="SSF53335">
    <property type="entry name" value="S-adenosyl-L-methionine-dependent methyltransferases"/>
    <property type="match status" value="1"/>
</dbReference>
<dbReference type="CDD" id="cd02440">
    <property type="entry name" value="AdoMet_MTases"/>
    <property type="match status" value="1"/>
</dbReference>
<organism evidence="5 6">
    <name type="scientific">Thalassolituus pacificus</name>
    <dbReference type="NCBI Taxonomy" id="2975440"/>
    <lineage>
        <taxon>Bacteria</taxon>
        <taxon>Pseudomonadati</taxon>
        <taxon>Pseudomonadota</taxon>
        <taxon>Gammaproteobacteria</taxon>
        <taxon>Oceanospirillales</taxon>
        <taxon>Oceanospirillaceae</taxon>
        <taxon>Thalassolituus</taxon>
    </lineage>
</organism>
<dbReference type="Gene3D" id="3.40.50.150">
    <property type="entry name" value="Vaccinia Virus protein VP39"/>
    <property type="match status" value="1"/>
</dbReference>
<dbReference type="GO" id="GO:0032259">
    <property type="term" value="P:methylation"/>
    <property type="evidence" value="ECO:0007669"/>
    <property type="project" value="UniProtKB-KW"/>
</dbReference>
<sequence>MSNWDTKTAEWYAEKYGEYATNKLGVGALKLPEDSTVVDIGCGTGCALRHASEQVTNGTLIGIDPVSRMVEIAKEQTVNHAAAERIRFYEGAAEKLPVKDDIANFVFAFDSFDHWHDKDQGLKEVRRILKSNGKFIVVKDGGLPHGSEAKNALKRALDSAGFELTKEENLEEGDVNCTLWVCLAKN</sequence>
<dbReference type="RefSeq" id="WP_260975914.1">
    <property type="nucleotide sequence ID" value="NZ_JAOANI010000015.1"/>
</dbReference>
<dbReference type="EMBL" id="JAOANI010000015">
    <property type="protein sequence ID" value="MCT7359025.1"/>
    <property type="molecule type" value="Genomic_DNA"/>
</dbReference>
<protein>
    <submittedName>
        <fullName evidence="5">Class I SAM-dependent methyltransferase</fullName>
    </submittedName>
</protein>
<dbReference type="AlphaFoldDB" id="A0A9X2WEV1"/>
<dbReference type="InterPro" id="IPR029063">
    <property type="entry name" value="SAM-dependent_MTases_sf"/>
</dbReference>
<evidence type="ECO:0000256" key="1">
    <source>
        <dbReference type="ARBA" id="ARBA00008361"/>
    </source>
</evidence>
<evidence type="ECO:0000256" key="2">
    <source>
        <dbReference type="ARBA" id="ARBA00022603"/>
    </source>
</evidence>
<dbReference type="Pfam" id="PF08241">
    <property type="entry name" value="Methyltransf_11"/>
    <property type="match status" value="1"/>
</dbReference>
<dbReference type="PANTHER" id="PTHR44942:SF4">
    <property type="entry name" value="METHYLTRANSFERASE TYPE 11 DOMAIN-CONTAINING PROTEIN"/>
    <property type="match status" value="1"/>
</dbReference>
<dbReference type="PANTHER" id="PTHR44942">
    <property type="entry name" value="METHYLTRANSF_11 DOMAIN-CONTAINING PROTEIN"/>
    <property type="match status" value="1"/>
</dbReference>
<keyword evidence="3" id="KW-0808">Transferase</keyword>
<dbReference type="InterPro" id="IPR051052">
    <property type="entry name" value="Diverse_substrate_MTase"/>
</dbReference>
<gene>
    <name evidence="5" type="ORF">NYR02_08340</name>
</gene>
<keyword evidence="2 5" id="KW-0489">Methyltransferase</keyword>
<comment type="caution">
    <text evidence="5">The sequence shown here is derived from an EMBL/GenBank/DDBJ whole genome shotgun (WGS) entry which is preliminary data.</text>
</comment>
<dbReference type="GO" id="GO:0008757">
    <property type="term" value="F:S-adenosylmethionine-dependent methyltransferase activity"/>
    <property type="evidence" value="ECO:0007669"/>
    <property type="project" value="InterPro"/>
</dbReference>
<evidence type="ECO:0000256" key="3">
    <source>
        <dbReference type="ARBA" id="ARBA00022679"/>
    </source>
</evidence>
<dbReference type="InterPro" id="IPR013216">
    <property type="entry name" value="Methyltransf_11"/>
</dbReference>
<dbReference type="Proteomes" id="UP001147830">
    <property type="component" value="Unassembled WGS sequence"/>
</dbReference>
<reference evidence="5" key="1">
    <citation type="journal article" date="2022" name="Front. Microbiol.">
        <title>Genome-based taxonomic rearrangement of Oceanobacter-related bacteria including the description of Thalassolituus hydrocarbonoclasticus sp. nov. and Thalassolituus pacificus sp. nov. and emended description of the genus Thalassolituus.</title>
        <authorList>
            <person name="Dong C."/>
            <person name="Wei L."/>
            <person name="Wang J."/>
            <person name="Lai Q."/>
            <person name="Huang Z."/>
            <person name="Shao Z."/>
        </authorList>
    </citation>
    <scope>NUCLEOTIDE SEQUENCE</scope>
    <source>
        <strain evidence="5">59MF3M-4</strain>
    </source>
</reference>
<feature type="domain" description="Methyltransferase type 11" evidence="4">
    <location>
        <begin position="38"/>
        <end position="137"/>
    </location>
</feature>
<proteinExistence type="inferred from homology"/>
<accession>A0A9X2WEV1</accession>
<evidence type="ECO:0000313" key="6">
    <source>
        <dbReference type="Proteomes" id="UP001147830"/>
    </source>
</evidence>
<evidence type="ECO:0000259" key="4">
    <source>
        <dbReference type="Pfam" id="PF08241"/>
    </source>
</evidence>
<name>A0A9X2WEV1_9GAMM</name>